<feature type="region of interest" description="Disordered" evidence="1">
    <location>
        <begin position="426"/>
        <end position="447"/>
    </location>
</feature>
<proteinExistence type="predicted"/>
<sequence>MSGALSFGPFLDTILEGVKNDQDNPCADFCLDSSAHAENCGSTSRVNEDAISGLRSLGAALYRVPPNTANYYLRNNARAWVIRAAGVGYAQEFVDSRFVDLRTRTRWRRQSEPAGASTELPDNSDRGLPSQKPDEAERRILEELCTAIDYHVNKLDLARSLSKLPPTYDDAPCESAQVRSFLDLFEDNFVATSPGDILDAVHEYDIGAIPKEKVGAAISDRYTILEVDHAESHTNDTSYEVQKHCRCRRCNLIRDVLRKLGFLGKDLLFERRVFNMYAHTALREYNAVDMFVNNTTRMRHPLIHVWESVWLSRLLNPVIDNACARLAWVSAMGDAEMDINYHLQFLQRPGHRDRTLLLLGFCQTIDRHLDKLGSEWTLPVSFLRTIDTGDIRVIFRAYSQAIEMAPHEERIRKEYTLRYSSRTQARGSAAGSTGARVAEVADEDDDF</sequence>
<gene>
    <name evidence="2" type="ORF">BD626DRAFT_536137</name>
</gene>
<keyword evidence="3" id="KW-1185">Reference proteome</keyword>
<evidence type="ECO:0000313" key="2">
    <source>
        <dbReference type="EMBL" id="TRM64935.1"/>
    </source>
</evidence>
<protein>
    <submittedName>
        <fullName evidence="2">Uncharacterized protein</fullName>
    </submittedName>
</protein>
<dbReference type="AlphaFoldDB" id="A0A550CJE4"/>
<feature type="compositionally biased region" description="Low complexity" evidence="1">
    <location>
        <begin position="426"/>
        <end position="438"/>
    </location>
</feature>
<name>A0A550CJE4_9AGAR</name>
<dbReference type="Proteomes" id="UP000320762">
    <property type="component" value="Unassembled WGS sequence"/>
</dbReference>
<accession>A0A550CJE4</accession>
<evidence type="ECO:0000256" key="1">
    <source>
        <dbReference type="SAM" id="MobiDB-lite"/>
    </source>
</evidence>
<dbReference type="EMBL" id="VDMD01000006">
    <property type="protein sequence ID" value="TRM64935.1"/>
    <property type="molecule type" value="Genomic_DNA"/>
</dbReference>
<reference evidence="2 3" key="1">
    <citation type="journal article" date="2019" name="New Phytol.">
        <title>Comparative genomics reveals unique wood-decay strategies and fruiting body development in the Schizophyllaceae.</title>
        <authorList>
            <person name="Almasi E."/>
            <person name="Sahu N."/>
            <person name="Krizsan K."/>
            <person name="Balint B."/>
            <person name="Kovacs G.M."/>
            <person name="Kiss B."/>
            <person name="Cseklye J."/>
            <person name="Drula E."/>
            <person name="Henrissat B."/>
            <person name="Nagy I."/>
            <person name="Chovatia M."/>
            <person name="Adam C."/>
            <person name="LaButti K."/>
            <person name="Lipzen A."/>
            <person name="Riley R."/>
            <person name="Grigoriev I.V."/>
            <person name="Nagy L.G."/>
        </authorList>
    </citation>
    <scope>NUCLEOTIDE SEQUENCE [LARGE SCALE GENOMIC DNA]</scope>
    <source>
        <strain evidence="2 3">NL-1724</strain>
    </source>
</reference>
<comment type="caution">
    <text evidence="2">The sequence shown here is derived from an EMBL/GenBank/DDBJ whole genome shotgun (WGS) entry which is preliminary data.</text>
</comment>
<organism evidence="2 3">
    <name type="scientific">Schizophyllum amplum</name>
    <dbReference type="NCBI Taxonomy" id="97359"/>
    <lineage>
        <taxon>Eukaryota</taxon>
        <taxon>Fungi</taxon>
        <taxon>Dikarya</taxon>
        <taxon>Basidiomycota</taxon>
        <taxon>Agaricomycotina</taxon>
        <taxon>Agaricomycetes</taxon>
        <taxon>Agaricomycetidae</taxon>
        <taxon>Agaricales</taxon>
        <taxon>Schizophyllaceae</taxon>
        <taxon>Schizophyllum</taxon>
    </lineage>
</organism>
<feature type="region of interest" description="Disordered" evidence="1">
    <location>
        <begin position="109"/>
        <end position="133"/>
    </location>
</feature>
<evidence type="ECO:0000313" key="3">
    <source>
        <dbReference type="Proteomes" id="UP000320762"/>
    </source>
</evidence>